<proteinExistence type="predicted"/>
<dbReference type="Pfam" id="PF08241">
    <property type="entry name" value="Methyltransf_11"/>
    <property type="match status" value="1"/>
</dbReference>
<gene>
    <name evidence="2" type="ORF">WJX64_14915</name>
</gene>
<dbReference type="InterPro" id="IPR029063">
    <property type="entry name" value="SAM-dependent_MTases_sf"/>
</dbReference>
<name>A0ABU9W760_9MICO</name>
<comment type="caution">
    <text evidence="2">The sequence shown here is derived from an EMBL/GenBank/DDBJ whole genome shotgun (WGS) entry which is preliminary data.</text>
</comment>
<dbReference type="SUPFAM" id="SSF53335">
    <property type="entry name" value="S-adenosyl-L-methionine-dependent methyltransferases"/>
    <property type="match status" value="1"/>
</dbReference>
<reference evidence="2 3" key="1">
    <citation type="submission" date="2024-03" db="EMBL/GenBank/DDBJ databases">
        <title>YIM 134122 draft genome.</title>
        <authorList>
            <person name="Zuo S."/>
            <person name="Xiong L."/>
        </authorList>
    </citation>
    <scope>NUCLEOTIDE SEQUENCE [LARGE SCALE GENOMIC DNA]</scope>
    <source>
        <strain evidence="2 3">YIM 134122</strain>
    </source>
</reference>
<protein>
    <submittedName>
        <fullName evidence="2">Class I SAM-dependent methyltransferase</fullName>
    </submittedName>
</protein>
<evidence type="ECO:0000259" key="1">
    <source>
        <dbReference type="Pfam" id="PF08241"/>
    </source>
</evidence>
<dbReference type="Gene3D" id="3.40.50.150">
    <property type="entry name" value="Vaccinia Virus protein VP39"/>
    <property type="match status" value="1"/>
</dbReference>
<evidence type="ECO:0000313" key="2">
    <source>
        <dbReference type="EMBL" id="MEN1947847.1"/>
    </source>
</evidence>
<dbReference type="GO" id="GO:0032259">
    <property type="term" value="P:methylation"/>
    <property type="evidence" value="ECO:0007669"/>
    <property type="project" value="UniProtKB-KW"/>
</dbReference>
<dbReference type="Proteomes" id="UP001425155">
    <property type="component" value="Unassembled WGS sequence"/>
</dbReference>
<dbReference type="GO" id="GO:0008168">
    <property type="term" value="F:methyltransferase activity"/>
    <property type="evidence" value="ECO:0007669"/>
    <property type="project" value="UniProtKB-KW"/>
</dbReference>
<dbReference type="InterPro" id="IPR013216">
    <property type="entry name" value="Methyltransf_11"/>
</dbReference>
<feature type="domain" description="Methyltransferase type 11" evidence="1">
    <location>
        <begin position="45"/>
        <end position="137"/>
    </location>
</feature>
<accession>A0ABU9W760</accession>
<sequence length="252" mass="25628">MVDGADAGGWSQVAEGWAELWGSFADPARRAIIEAAAIGPGTRVLDAGCGSGEFVSLLASLGANVVGADPAPAMVALAREAGTGTGTEVVLADIEDLPFADAAFDVATAVNALQFADDTTAAVRELARVVRPGGIVAVSNWAEAALNDIDVVEAAIAQARDDEPYPDGPLRPAGGIETALAAGGLQVVDSGVVDVPWFASDEVTLVRGILLGEDADVMASLHAVIVAAAAPFRDVQGGYVLHNSFRWAVARV</sequence>
<dbReference type="RefSeq" id="WP_342115502.1">
    <property type="nucleotide sequence ID" value="NZ_JBCAUN010000003.1"/>
</dbReference>
<keyword evidence="3" id="KW-1185">Reference proteome</keyword>
<keyword evidence="2" id="KW-0808">Transferase</keyword>
<keyword evidence="2" id="KW-0489">Methyltransferase</keyword>
<dbReference type="InterPro" id="IPR050508">
    <property type="entry name" value="Methyltransf_Superfamily"/>
</dbReference>
<dbReference type="EMBL" id="JBCLVG010000003">
    <property type="protein sequence ID" value="MEN1947847.1"/>
    <property type="molecule type" value="Genomic_DNA"/>
</dbReference>
<organism evidence="2 3">
    <name type="scientific">Leifsonia stereocauli</name>
    <dbReference type="NCBI Taxonomy" id="3134136"/>
    <lineage>
        <taxon>Bacteria</taxon>
        <taxon>Bacillati</taxon>
        <taxon>Actinomycetota</taxon>
        <taxon>Actinomycetes</taxon>
        <taxon>Micrococcales</taxon>
        <taxon>Microbacteriaceae</taxon>
        <taxon>Leifsonia</taxon>
    </lineage>
</organism>
<dbReference type="PANTHER" id="PTHR42912">
    <property type="entry name" value="METHYLTRANSFERASE"/>
    <property type="match status" value="1"/>
</dbReference>
<dbReference type="CDD" id="cd02440">
    <property type="entry name" value="AdoMet_MTases"/>
    <property type="match status" value="1"/>
</dbReference>
<evidence type="ECO:0000313" key="3">
    <source>
        <dbReference type="Proteomes" id="UP001425155"/>
    </source>
</evidence>